<accession>A0AAV5W5Z7</accession>
<dbReference type="EMBL" id="BTSY01000166">
    <property type="protein sequence ID" value="GMT37516.1"/>
    <property type="molecule type" value="Genomic_DNA"/>
</dbReference>
<organism evidence="1 3">
    <name type="scientific">Pristionchus fissidentatus</name>
    <dbReference type="NCBI Taxonomy" id="1538716"/>
    <lineage>
        <taxon>Eukaryota</taxon>
        <taxon>Metazoa</taxon>
        <taxon>Ecdysozoa</taxon>
        <taxon>Nematoda</taxon>
        <taxon>Chromadorea</taxon>
        <taxon>Rhabditida</taxon>
        <taxon>Rhabditina</taxon>
        <taxon>Diplogasteromorpha</taxon>
        <taxon>Diplogasteroidea</taxon>
        <taxon>Neodiplogasteridae</taxon>
        <taxon>Pristionchus</taxon>
    </lineage>
</organism>
<reference evidence="1" key="1">
    <citation type="submission" date="2023-10" db="EMBL/GenBank/DDBJ databases">
        <title>Genome assembly of Pristionchus species.</title>
        <authorList>
            <person name="Yoshida K."/>
            <person name="Sommer R.J."/>
        </authorList>
    </citation>
    <scope>NUCLEOTIDE SEQUENCE</scope>
    <source>
        <strain evidence="1">RS5133</strain>
    </source>
</reference>
<protein>
    <submittedName>
        <fullName evidence="1">Uncharacterized protein</fullName>
    </submittedName>
</protein>
<gene>
    <name evidence="1" type="ORF">PFISCL1PPCAC_17729</name>
    <name evidence="2" type="ORF">PFISCL1PPCAC_28813</name>
</gene>
<evidence type="ECO:0000313" key="3">
    <source>
        <dbReference type="Proteomes" id="UP001432322"/>
    </source>
</evidence>
<dbReference type="Proteomes" id="UP001432322">
    <property type="component" value="Unassembled WGS sequence"/>
</dbReference>
<proteinExistence type="predicted"/>
<dbReference type="AlphaFoldDB" id="A0AAV5W5Z7"/>
<comment type="caution">
    <text evidence="1">The sequence shown here is derived from an EMBL/GenBank/DDBJ whole genome shotgun (WGS) entry which is preliminary data.</text>
</comment>
<name>A0AAV5W5Z7_9BILA</name>
<evidence type="ECO:0000313" key="1">
    <source>
        <dbReference type="EMBL" id="GMT26432.1"/>
    </source>
</evidence>
<feature type="non-terminal residue" evidence="1">
    <location>
        <position position="137"/>
    </location>
</feature>
<evidence type="ECO:0000313" key="2">
    <source>
        <dbReference type="EMBL" id="GMT37516.1"/>
    </source>
</evidence>
<feature type="non-terminal residue" evidence="1">
    <location>
        <position position="1"/>
    </location>
</feature>
<keyword evidence="3" id="KW-1185">Reference proteome</keyword>
<sequence>VALVATRSFKSEGVELTAAQKNNKCNQLALLAYYDANELNDEERAFMEECKEEKKRQVRSLNPQRDTSPDITECTAAGMGTPVNLGKLSVEKRAFLNECYDYYEKLMGIKFRPDAALLAKGPAYYLKHCICSDMDIT</sequence>
<dbReference type="EMBL" id="BTSY01000005">
    <property type="protein sequence ID" value="GMT26432.1"/>
    <property type="molecule type" value="Genomic_DNA"/>
</dbReference>